<accession>A0A6P8MRT7</accession>
<keyword evidence="2" id="KW-0472">Membrane</keyword>
<dbReference type="RefSeq" id="XP_033305137.1">
    <property type="nucleotide sequence ID" value="XM_033449246.1"/>
</dbReference>
<organism evidence="3 4">
    <name type="scientific">Bombus bifarius</name>
    <dbReference type="NCBI Taxonomy" id="103933"/>
    <lineage>
        <taxon>Eukaryota</taxon>
        <taxon>Metazoa</taxon>
        <taxon>Ecdysozoa</taxon>
        <taxon>Arthropoda</taxon>
        <taxon>Hexapoda</taxon>
        <taxon>Insecta</taxon>
        <taxon>Pterygota</taxon>
        <taxon>Neoptera</taxon>
        <taxon>Endopterygota</taxon>
        <taxon>Hymenoptera</taxon>
        <taxon>Apocrita</taxon>
        <taxon>Aculeata</taxon>
        <taxon>Apoidea</taxon>
        <taxon>Anthophila</taxon>
        <taxon>Apidae</taxon>
        <taxon>Bombus</taxon>
        <taxon>Pyrobombus</taxon>
    </lineage>
</organism>
<keyword evidence="3" id="KW-1185">Reference proteome</keyword>
<feature type="region of interest" description="Disordered" evidence="1">
    <location>
        <begin position="1"/>
        <end position="40"/>
    </location>
</feature>
<reference evidence="4" key="1">
    <citation type="submission" date="2025-08" db="UniProtKB">
        <authorList>
            <consortium name="RefSeq"/>
        </authorList>
    </citation>
    <scope>IDENTIFICATION</scope>
    <source>
        <tissue evidence="4">Muscle</tissue>
    </source>
</reference>
<feature type="transmembrane region" description="Helical" evidence="2">
    <location>
        <begin position="146"/>
        <end position="173"/>
    </location>
</feature>
<dbReference type="GeneID" id="117208247"/>
<protein>
    <submittedName>
        <fullName evidence="4">Uncharacterized protein LOC117208247 isoform X1</fullName>
    </submittedName>
</protein>
<dbReference type="AlphaFoldDB" id="A0A6P8MRT7"/>
<evidence type="ECO:0000256" key="1">
    <source>
        <dbReference type="SAM" id="MobiDB-lite"/>
    </source>
</evidence>
<dbReference type="Proteomes" id="UP000515164">
    <property type="component" value="Unplaced"/>
</dbReference>
<proteinExistence type="predicted"/>
<evidence type="ECO:0000313" key="3">
    <source>
        <dbReference type="Proteomes" id="UP000515164"/>
    </source>
</evidence>
<dbReference type="KEGG" id="bbif:117208247"/>
<name>A0A6P8MRT7_9HYME</name>
<feature type="compositionally biased region" description="Low complexity" evidence="1">
    <location>
        <begin position="55"/>
        <end position="70"/>
    </location>
</feature>
<sequence>MPACTSENVSRFWSSSPPISRSNSVSPPIPSSPLSTSPPLISPISTLKRSVSNVSNHSNASNISQSSNNSGTPTVIFSPKRQQQHQQHQQRLQLNYQAQPTQEQDHNRNDSLLLKILSVYVDMLYVVLQGIICVITYAIWAPALGASIWVYMLWLIFQFPLTTFKWFLTVLYIPVSERTRTKRCVLISGGSTVQTVHLARNFYKAGARVVICELEGLFSLAKFSTACSKFYTIPKPGPGNAIEYIKALKDIVQREKAVYYIPVSASNTAYYDALAKPYLEIMGCECFVPGASEVTTLDDPLELLQRCQTLGLPTPCHVVLRSIQDVSRMYEQNAFSTGRYLMLAAGPVGMRDRSKMILPPTIREFRNQQYEISESKPCIVIRDPGDRHYITCTTVKESKIVANVTCLVDEERGLIPEEHPEIMEWLDRFFVRLFSTRINGHLSFRLAVTEEGELVPIGCRVGVSLPYICHTGIHPRLVWKPCRHFSRQNSGVLTTSDRQLLPNGVSYALKRSAGETVPHLLGTVLDKREALFAYWDPLPYCAYYHLQLPFRRLAGIIRAQPQSRKRSQSKRKQNGMVEKRACMISSDFTKAASIWRYGSNERIPVLENRKIEPNDTREGGIRAGNL</sequence>
<gene>
    <name evidence="4" type="primary">LOC117208247</name>
</gene>
<feature type="compositionally biased region" description="Low complexity" evidence="1">
    <location>
        <begin position="14"/>
        <end position="40"/>
    </location>
</feature>
<keyword evidence="2" id="KW-1133">Transmembrane helix</keyword>
<feature type="region of interest" description="Disordered" evidence="1">
    <location>
        <begin position="55"/>
        <end position="82"/>
    </location>
</feature>
<keyword evidence="2" id="KW-0812">Transmembrane</keyword>
<dbReference type="Gene3D" id="3.40.50.20">
    <property type="match status" value="1"/>
</dbReference>
<feature type="compositionally biased region" description="Polar residues" evidence="1">
    <location>
        <begin position="1"/>
        <end position="13"/>
    </location>
</feature>
<feature type="transmembrane region" description="Helical" evidence="2">
    <location>
        <begin position="117"/>
        <end position="140"/>
    </location>
</feature>
<evidence type="ECO:0000313" key="4">
    <source>
        <dbReference type="RefSeq" id="XP_033305137.1"/>
    </source>
</evidence>
<evidence type="ECO:0000256" key="2">
    <source>
        <dbReference type="SAM" id="Phobius"/>
    </source>
</evidence>